<accession>A0A7U3YJY0</accession>
<dbReference type="KEGG" id="dpr:Despr_0585"/>
<organism evidence="2 3">
    <name type="scientific">Desulfobulbus propionicus (strain ATCC 33891 / DSM 2032 / VKM B-1956 / 1pr3)</name>
    <dbReference type="NCBI Taxonomy" id="577650"/>
    <lineage>
        <taxon>Bacteria</taxon>
        <taxon>Pseudomonadati</taxon>
        <taxon>Thermodesulfobacteriota</taxon>
        <taxon>Desulfobulbia</taxon>
        <taxon>Desulfobulbales</taxon>
        <taxon>Desulfobulbaceae</taxon>
        <taxon>Desulfobulbus</taxon>
    </lineage>
</organism>
<dbReference type="InterPro" id="IPR035940">
    <property type="entry name" value="CAP_sf"/>
</dbReference>
<evidence type="ECO:0000259" key="1">
    <source>
        <dbReference type="Pfam" id="PF00188"/>
    </source>
</evidence>
<feature type="domain" description="SCP" evidence="1">
    <location>
        <begin position="58"/>
        <end position="152"/>
    </location>
</feature>
<dbReference type="InterPro" id="IPR014044">
    <property type="entry name" value="CAP_dom"/>
</dbReference>
<dbReference type="AlphaFoldDB" id="A0A7U3YJY0"/>
<dbReference type="Gene3D" id="3.40.33.10">
    <property type="entry name" value="CAP"/>
    <property type="match status" value="1"/>
</dbReference>
<dbReference type="PANTHER" id="PTHR31157:SF1">
    <property type="entry name" value="SCP DOMAIN-CONTAINING PROTEIN"/>
    <property type="match status" value="1"/>
</dbReference>
<protein>
    <submittedName>
        <fullName evidence="2">SCP-like extracellular</fullName>
    </submittedName>
</protein>
<evidence type="ECO:0000313" key="3">
    <source>
        <dbReference type="Proteomes" id="UP000006365"/>
    </source>
</evidence>
<gene>
    <name evidence="2" type="ordered locus">Despr_0585</name>
</gene>
<proteinExistence type="predicted"/>
<keyword evidence="3" id="KW-1185">Reference proteome</keyword>
<dbReference type="EMBL" id="CP002364">
    <property type="protein sequence ID" value="ADW16761.1"/>
    <property type="molecule type" value="Genomic_DNA"/>
</dbReference>
<dbReference type="PANTHER" id="PTHR31157">
    <property type="entry name" value="SCP DOMAIN-CONTAINING PROTEIN"/>
    <property type="match status" value="1"/>
</dbReference>
<reference evidence="2 3" key="1">
    <citation type="journal article" date="2011" name="Stand. Genomic Sci.">
        <title>Complete genome sequence of Desulfobulbus propionicus type strain (1pr3).</title>
        <authorList>
            <person name="Pagani I."/>
            <person name="Lapidus A."/>
            <person name="Nolan M."/>
            <person name="Lucas S."/>
            <person name="Hammon N."/>
            <person name="Deshpande S."/>
            <person name="Cheng J.F."/>
            <person name="Chertkov O."/>
            <person name="Davenport K."/>
            <person name="Tapia R."/>
            <person name="Han C."/>
            <person name="Goodwin L."/>
            <person name="Pitluck S."/>
            <person name="Liolios K."/>
            <person name="Mavromatis K."/>
            <person name="Ivanova N."/>
            <person name="Mikhailova N."/>
            <person name="Pati A."/>
            <person name="Chen A."/>
            <person name="Palaniappan K."/>
            <person name="Land M."/>
            <person name="Hauser L."/>
            <person name="Chang Y.J."/>
            <person name="Jeffries C.D."/>
            <person name="Detter J.C."/>
            <person name="Brambilla E."/>
            <person name="Kannan K.P."/>
            <person name="Djao O.D."/>
            <person name="Rohde M."/>
            <person name="Pukall R."/>
            <person name="Spring S."/>
            <person name="Goker M."/>
            <person name="Sikorski J."/>
            <person name="Woyke T."/>
            <person name="Bristow J."/>
            <person name="Eisen J.A."/>
            <person name="Markowitz V."/>
            <person name="Hugenholtz P."/>
            <person name="Kyrpides N.C."/>
            <person name="Klenk H.P."/>
        </authorList>
    </citation>
    <scope>NUCLEOTIDE SEQUENCE [LARGE SCALE GENOMIC DNA]</scope>
    <source>
        <strain evidence="3">ATCC 33891 / DSM 2032 / 1pr3</strain>
    </source>
</reference>
<dbReference type="CDD" id="cd05379">
    <property type="entry name" value="CAP_bacterial"/>
    <property type="match status" value="1"/>
</dbReference>
<sequence length="164" mass="18667">MMGCFPTTNAFWQSTNGSSPMYPVRLIVILLFLVSSPPVSARAAGDEEGATLYGRTLLEQINNYRHVNGLSTLRFDPRLIRLARTHSFEMFQQKRVSHRNFNERFERAGSNLCVENVGWNYSTPLKQFDAWRHSSGHDENMLKEGLSRAGIAEVGKYVTFFACK</sequence>
<dbReference type="Pfam" id="PF00188">
    <property type="entry name" value="CAP"/>
    <property type="match status" value="1"/>
</dbReference>
<evidence type="ECO:0000313" key="2">
    <source>
        <dbReference type="EMBL" id="ADW16761.1"/>
    </source>
</evidence>
<name>A0A7U3YJY0_DESPD</name>
<dbReference type="SUPFAM" id="SSF55797">
    <property type="entry name" value="PR-1-like"/>
    <property type="match status" value="1"/>
</dbReference>
<dbReference type="Proteomes" id="UP000006365">
    <property type="component" value="Chromosome"/>
</dbReference>